<dbReference type="PANTHER" id="PTHR10890:SF26">
    <property type="entry name" value="CYSTEINE--TRNA LIGASE 1, CYTOPLASMIC-RELATED"/>
    <property type="match status" value="1"/>
</dbReference>
<dbReference type="InterPro" id="IPR024909">
    <property type="entry name" value="Cys-tRNA/MSH_ligase"/>
</dbReference>
<dbReference type="GO" id="GO:0004817">
    <property type="term" value="F:cysteine-tRNA ligase activity"/>
    <property type="evidence" value="ECO:0007669"/>
    <property type="project" value="TreeGrafter"/>
</dbReference>
<keyword evidence="3" id="KW-0479">Metal-binding</keyword>
<evidence type="ECO:0000313" key="8">
    <source>
        <dbReference type="EMBL" id="OVA09832.1"/>
    </source>
</evidence>
<dbReference type="Proteomes" id="UP000195402">
    <property type="component" value="Unassembled WGS sequence"/>
</dbReference>
<dbReference type="OMA" id="EWIAKIA"/>
<keyword evidence="4" id="KW-0547">Nucleotide-binding</keyword>
<evidence type="ECO:0000256" key="2">
    <source>
        <dbReference type="ARBA" id="ARBA00022598"/>
    </source>
</evidence>
<dbReference type="EMBL" id="MVGT01002045">
    <property type="protein sequence ID" value="OVA09832.1"/>
    <property type="molecule type" value="Genomic_DNA"/>
</dbReference>
<dbReference type="SUPFAM" id="SSF52374">
    <property type="entry name" value="Nucleotidylyl transferase"/>
    <property type="match status" value="1"/>
</dbReference>
<keyword evidence="8" id="KW-0030">Aminoacyl-tRNA synthetase</keyword>
<comment type="caution">
    <text evidence="8">The sequence shown here is derived from an EMBL/GenBank/DDBJ whole genome shotgun (WGS) entry which is preliminary data.</text>
</comment>
<feature type="domain" description="tRNA synthetases class I catalytic" evidence="7">
    <location>
        <begin position="1"/>
        <end position="78"/>
    </location>
</feature>
<comment type="cofactor">
    <cofactor evidence="1">
        <name>Zn(2+)</name>
        <dbReference type="ChEBI" id="CHEBI:29105"/>
    </cofactor>
</comment>
<keyword evidence="5" id="KW-0862">Zinc</keyword>
<dbReference type="Gene3D" id="3.40.50.620">
    <property type="entry name" value="HUPs"/>
    <property type="match status" value="1"/>
</dbReference>
<keyword evidence="6" id="KW-0067">ATP-binding</keyword>
<dbReference type="InterPro" id="IPR014729">
    <property type="entry name" value="Rossmann-like_a/b/a_fold"/>
</dbReference>
<proteinExistence type="predicted"/>
<dbReference type="GO" id="GO:0005737">
    <property type="term" value="C:cytoplasm"/>
    <property type="evidence" value="ECO:0007669"/>
    <property type="project" value="TreeGrafter"/>
</dbReference>
<keyword evidence="2 8" id="KW-0436">Ligase</keyword>
<dbReference type="OrthoDB" id="438179at2759"/>
<evidence type="ECO:0000256" key="5">
    <source>
        <dbReference type="ARBA" id="ARBA00022833"/>
    </source>
</evidence>
<dbReference type="PANTHER" id="PTHR10890">
    <property type="entry name" value="CYSTEINYL-TRNA SYNTHETASE"/>
    <property type="match status" value="1"/>
</dbReference>
<sequence>MSNYYLTSSFDIHGGGMDLIFPHHENELAQSSAGCSECNIKYWMHNGFVTLVNAKSEDEKMSKSGSFFTIRETLHDCEEALSTFRENNSEGRAPDGKVIPITSEAQKCINKLKTLRDDFQTEMSDDLQTPNLLKECFIFVCCLCGLQRKQQQKSLFQPLTDLEKEVKVVLNVLGLMSSSTYSEVLEQLKDKASKKAGLTEEYVTQRINKRTVAREKEDVSKSDKIRQKLTAKGIALMDLGNQTIWRPCARPIEKENPLKKSICLFGFFISSTVLVSSIYLAAKGQILGQTY</sequence>
<dbReference type="InParanoid" id="A0A200QHA5"/>
<organism evidence="8 9">
    <name type="scientific">Macleaya cordata</name>
    <name type="common">Five-seeded plume-poppy</name>
    <name type="synonym">Bocconia cordata</name>
    <dbReference type="NCBI Taxonomy" id="56857"/>
    <lineage>
        <taxon>Eukaryota</taxon>
        <taxon>Viridiplantae</taxon>
        <taxon>Streptophyta</taxon>
        <taxon>Embryophyta</taxon>
        <taxon>Tracheophyta</taxon>
        <taxon>Spermatophyta</taxon>
        <taxon>Magnoliopsida</taxon>
        <taxon>Ranunculales</taxon>
        <taxon>Papaveraceae</taxon>
        <taxon>Papaveroideae</taxon>
        <taxon>Macleaya</taxon>
    </lineage>
</organism>
<dbReference type="SUPFAM" id="SSF47323">
    <property type="entry name" value="Anticodon-binding domain of a subclass of class I aminoacyl-tRNA synthetases"/>
    <property type="match status" value="1"/>
</dbReference>
<dbReference type="GO" id="GO:0046872">
    <property type="term" value="F:metal ion binding"/>
    <property type="evidence" value="ECO:0007669"/>
    <property type="project" value="UniProtKB-KW"/>
</dbReference>
<dbReference type="AlphaFoldDB" id="A0A200QHA5"/>
<dbReference type="GO" id="GO:0005524">
    <property type="term" value="F:ATP binding"/>
    <property type="evidence" value="ECO:0007669"/>
    <property type="project" value="UniProtKB-KW"/>
</dbReference>
<evidence type="ECO:0000256" key="4">
    <source>
        <dbReference type="ARBA" id="ARBA00022741"/>
    </source>
</evidence>
<dbReference type="Pfam" id="PF01406">
    <property type="entry name" value="tRNA-synt_1e"/>
    <property type="match status" value="1"/>
</dbReference>
<accession>A0A200QHA5</accession>
<evidence type="ECO:0000256" key="3">
    <source>
        <dbReference type="ARBA" id="ARBA00022723"/>
    </source>
</evidence>
<protein>
    <submittedName>
        <fullName evidence="8">Cysteinyl-tRNA synthetase/mycothiol ligase</fullName>
    </submittedName>
</protein>
<reference evidence="8 9" key="1">
    <citation type="journal article" date="2017" name="Mol. Plant">
        <title>The Genome of Medicinal Plant Macleaya cordata Provides New Insights into Benzylisoquinoline Alkaloids Metabolism.</title>
        <authorList>
            <person name="Liu X."/>
            <person name="Liu Y."/>
            <person name="Huang P."/>
            <person name="Ma Y."/>
            <person name="Qing Z."/>
            <person name="Tang Q."/>
            <person name="Cao H."/>
            <person name="Cheng P."/>
            <person name="Zheng Y."/>
            <person name="Yuan Z."/>
            <person name="Zhou Y."/>
            <person name="Liu J."/>
            <person name="Tang Z."/>
            <person name="Zhuo Y."/>
            <person name="Zhang Y."/>
            <person name="Yu L."/>
            <person name="Huang J."/>
            <person name="Yang P."/>
            <person name="Peng Q."/>
            <person name="Zhang J."/>
            <person name="Jiang W."/>
            <person name="Zhang Z."/>
            <person name="Lin K."/>
            <person name="Ro D.K."/>
            <person name="Chen X."/>
            <person name="Xiong X."/>
            <person name="Shang Y."/>
            <person name="Huang S."/>
            <person name="Zeng J."/>
        </authorList>
    </citation>
    <scope>NUCLEOTIDE SEQUENCE [LARGE SCALE GENOMIC DNA]</scope>
    <source>
        <strain evidence="9">cv. BLH2017</strain>
        <tissue evidence="8">Root</tissue>
    </source>
</reference>
<evidence type="ECO:0000259" key="7">
    <source>
        <dbReference type="Pfam" id="PF01406"/>
    </source>
</evidence>
<dbReference type="InterPro" id="IPR009080">
    <property type="entry name" value="tRNAsynth_Ia_anticodon-bd"/>
</dbReference>
<evidence type="ECO:0000313" key="9">
    <source>
        <dbReference type="Proteomes" id="UP000195402"/>
    </source>
</evidence>
<keyword evidence="9" id="KW-1185">Reference proteome</keyword>
<dbReference type="InterPro" id="IPR032678">
    <property type="entry name" value="tRNA-synt_1_cat_dom"/>
</dbReference>
<gene>
    <name evidence="8" type="ORF">BVC80_1753g27</name>
</gene>
<dbReference type="STRING" id="56857.A0A200QHA5"/>
<evidence type="ECO:0000256" key="6">
    <source>
        <dbReference type="ARBA" id="ARBA00022840"/>
    </source>
</evidence>
<dbReference type="GO" id="GO:0006423">
    <property type="term" value="P:cysteinyl-tRNA aminoacylation"/>
    <property type="evidence" value="ECO:0007669"/>
    <property type="project" value="TreeGrafter"/>
</dbReference>
<name>A0A200QHA5_MACCD</name>
<evidence type="ECO:0000256" key="1">
    <source>
        <dbReference type="ARBA" id="ARBA00001947"/>
    </source>
</evidence>